<feature type="region of interest" description="Disordered" evidence="1">
    <location>
        <begin position="210"/>
        <end position="262"/>
    </location>
</feature>
<proteinExistence type="predicted"/>
<organism evidence="2 3">
    <name type="scientific">Penicillium cf. viridicatum</name>
    <dbReference type="NCBI Taxonomy" id="2972119"/>
    <lineage>
        <taxon>Eukaryota</taxon>
        <taxon>Fungi</taxon>
        <taxon>Dikarya</taxon>
        <taxon>Ascomycota</taxon>
        <taxon>Pezizomycotina</taxon>
        <taxon>Eurotiomycetes</taxon>
        <taxon>Eurotiomycetidae</taxon>
        <taxon>Eurotiales</taxon>
        <taxon>Aspergillaceae</taxon>
        <taxon>Penicillium</taxon>
    </lineage>
</organism>
<reference evidence="2" key="1">
    <citation type="submission" date="2022-11" db="EMBL/GenBank/DDBJ databases">
        <authorList>
            <person name="Petersen C."/>
        </authorList>
    </citation>
    <scope>NUCLEOTIDE SEQUENCE</scope>
    <source>
        <strain evidence="2">IBT 20477</strain>
    </source>
</reference>
<accession>A0A9W9MK89</accession>
<reference evidence="2" key="2">
    <citation type="journal article" date="2023" name="IMA Fungus">
        <title>Comparative genomic study of the Penicillium genus elucidates a diverse pangenome and 15 lateral gene transfer events.</title>
        <authorList>
            <person name="Petersen C."/>
            <person name="Sorensen T."/>
            <person name="Nielsen M.R."/>
            <person name="Sondergaard T.E."/>
            <person name="Sorensen J.L."/>
            <person name="Fitzpatrick D.A."/>
            <person name="Frisvad J.C."/>
            <person name="Nielsen K.L."/>
        </authorList>
    </citation>
    <scope>NUCLEOTIDE SEQUENCE</scope>
    <source>
        <strain evidence="2">IBT 20477</strain>
    </source>
</reference>
<evidence type="ECO:0000313" key="3">
    <source>
        <dbReference type="Proteomes" id="UP001150942"/>
    </source>
</evidence>
<gene>
    <name evidence="2" type="ORF">N7449_004954</name>
</gene>
<dbReference type="EMBL" id="JAPQKQ010000003">
    <property type="protein sequence ID" value="KAJ5202875.1"/>
    <property type="molecule type" value="Genomic_DNA"/>
</dbReference>
<protein>
    <submittedName>
        <fullName evidence="2">Uncharacterized protein</fullName>
    </submittedName>
</protein>
<dbReference type="AlphaFoldDB" id="A0A9W9MK89"/>
<sequence length="300" mass="33697">MITAKLTHNAAQRINAFKIPRVQALLKAVQDNFKPEGSGTYVSLQRRYIALTRDKCGSTQALGAEIRKIHAKKLLLDPNCVTSEIERTFFFVNALGPEYESFRDHIFRQIDLVNERDANGSIIKAAPTFDYIENKAIEEEHRKGQLGKQAMESQALPALALVRGPGDKKLIPSSDGTTCRIEIDNVPYCSFCRKPYHIDAECFTKNPRLKVQKKDGDGPKPRPGRMHIGARRQSKRRTSTDDEDDDRSSPKDPKKPTFIATKVSGKDINEAFRNDIEGNLALFDHIPIIIAIKTPSIRNA</sequence>
<feature type="compositionally biased region" description="Basic residues" evidence="1">
    <location>
        <begin position="222"/>
        <end position="237"/>
    </location>
</feature>
<evidence type="ECO:0000313" key="2">
    <source>
        <dbReference type="EMBL" id="KAJ5202875.1"/>
    </source>
</evidence>
<name>A0A9W9MK89_9EURO</name>
<dbReference type="Proteomes" id="UP001150942">
    <property type="component" value="Unassembled WGS sequence"/>
</dbReference>
<comment type="caution">
    <text evidence="2">The sequence shown here is derived from an EMBL/GenBank/DDBJ whole genome shotgun (WGS) entry which is preliminary data.</text>
</comment>
<dbReference type="OrthoDB" id="4363844at2759"/>
<keyword evidence="3" id="KW-1185">Reference proteome</keyword>
<evidence type="ECO:0000256" key="1">
    <source>
        <dbReference type="SAM" id="MobiDB-lite"/>
    </source>
</evidence>